<dbReference type="EMBL" id="AP005473">
    <property type="protein sequence ID" value="BAD31470.1"/>
    <property type="molecule type" value="Genomic_DNA"/>
</dbReference>
<dbReference type="Proteomes" id="UP000000763">
    <property type="component" value="Chromosome 7"/>
</dbReference>
<organism evidence="2 4">
    <name type="scientific">Oryza sativa subsp. japonica</name>
    <name type="common">Rice</name>
    <dbReference type="NCBI Taxonomy" id="39947"/>
    <lineage>
        <taxon>Eukaryota</taxon>
        <taxon>Viridiplantae</taxon>
        <taxon>Streptophyta</taxon>
        <taxon>Embryophyta</taxon>
        <taxon>Tracheophyta</taxon>
        <taxon>Spermatophyta</taxon>
        <taxon>Magnoliopsida</taxon>
        <taxon>Liliopsida</taxon>
        <taxon>Poales</taxon>
        <taxon>Poaceae</taxon>
        <taxon>BOP clade</taxon>
        <taxon>Oryzoideae</taxon>
        <taxon>Oryzeae</taxon>
        <taxon>Oryzinae</taxon>
        <taxon>Oryza</taxon>
        <taxon>Oryza sativa</taxon>
    </lineage>
</organism>
<feature type="compositionally biased region" description="Basic and acidic residues" evidence="1">
    <location>
        <begin position="37"/>
        <end position="52"/>
    </location>
</feature>
<reference evidence="3" key="2">
    <citation type="submission" date="2002-06" db="EMBL/GenBank/DDBJ databases">
        <title>Oryza sativa nipponbare(GA3) genomic DNA, chromosome 7, BAC clone:OSJNBa0077B15.</title>
        <authorList>
            <person name="Sasaki T."/>
            <person name="Matsumoto T."/>
            <person name="Katayose Y."/>
        </authorList>
    </citation>
    <scope>NUCLEOTIDE SEQUENCE</scope>
</reference>
<evidence type="ECO:0000256" key="1">
    <source>
        <dbReference type="SAM" id="MobiDB-lite"/>
    </source>
</evidence>
<proteinExistence type="predicted"/>
<evidence type="ECO:0000313" key="2">
    <source>
        <dbReference type="EMBL" id="BAC19970.1"/>
    </source>
</evidence>
<feature type="region of interest" description="Disordered" evidence="1">
    <location>
        <begin position="1"/>
        <end position="76"/>
    </location>
</feature>
<dbReference type="EMBL" id="AP003824">
    <property type="protein sequence ID" value="BAC19970.1"/>
    <property type="molecule type" value="Genomic_DNA"/>
</dbReference>
<gene>
    <name evidence="2" type="primary">OJ1343_B12.130</name>
    <name evidence="3" type="ORF">OSJNBa0077B15.108</name>
</gene>
<evidence type="ECO:0000313" key="3">
    <source>
        <dbReference type="EMBL" id="BAD31470.1"/>
    </source>
</evidence>
<reference evidence="4" key="3">
    <citation type="journal article" date="2005" name="Nature">
        <title>The map-based sequence of the rice genome.</title>
        <authorList>
            <consortium name="International rice genome sequencing project (IRGSP)"/>
            <person name="Matsumoto T."/>
            <person name="Wu J."/>
            <person name="Kanamori H."/>
            <person name="Katayose Y."/>
            <person name="Fujisawa M."/>
            <person name="Namiki N."/>
            <person name="Mizuno H."/>
            <person name="Yamamoto K."/>
            <person name="Antonio B.A."/>
            <person name="Baba T."/>
            <person name="Sakata K."/>
            <person name="Nagamura Y."/>
            <person name="Aoki H."/>
            <person name="Arikawa K."/>
            <person name="Arita K."/>
            <person name="Bito T."/>
            <person name="Chiden Y."/>
            <person name="Fujitsuka N."/>
            <person name="Fukunaka R."/>
            <person name="Hamada M."/>
            <person name="Harada C."/>
            <person name="Hayashi A."/>
            <person name="Hijishita S."/>
            <person name="Honda M."/>
            <person name="Hosokawa S."/>
            <person name="Ichikawa Y."/>
            <person name="Idonuma A."/>
            <person name="Iijima M."/>
            <person name="Ikeda M."/>
            <person name="Ikeno M."/>
            <person name="Ito K."/>
            <person name="Ito S."/>
            <person name="Ito T."/>
            <person name="Ito Y."/>
            <person name="Ito Y."/>
            <person name="Iwabuchi A."/>
            <person name="Kamiya K."/>
            <person name="Karasawa W."/>
            <person name="Kurita K."/>
            <person name="Katagiri S."/>
            <person name="Kikuta A."/>
            <person name="Kobayashi H."/>
            <person name="Kobayashi N."/>
            <person name="Machita K."/>
            <person name="Maehara T."/>
            <person name="Masukawa M."/>
            <person name="Mizubayashi T."/>
            <person name="Mukai Y."/>
            <person name="Nagasaki H."/>
            <person name="Nagata Y."/>
            <person name="Naito S."/>
            <person name="Nakashima M."/>
            <person name="Nakama Y."/>
            <person name="Nakamichi Y."/>
            <person name="Nakamura M."/>
            <person name="Meguro A."/>
            <person name="Negishi M."/>
            <person name="Ohta I."/>
            <person name="Ohta T."/>
            <person name="Okamoto M."/>
            <person name="Ono N."/>
            <person name="Saji S."/>
            <person name="Sakaguchi M."/>
            <person name="Sakai K."/>
            <person name="Shibata M."/>
            <person name="Shimokawa T."/>
            <person name="Song J."/>
            <person name="Takazaki Y."/>
            <person name="Terasawa K."/>
            <person name="Tsugane M."/>
            <person name="Tsuji K."/>
            <person name="Ueda S."/>
            <person name="Waki K."/>
            <person name="Yamagata H."/>
            <person name="Yamamoto M."/>
            <person name="Yamamoto S."/>
            <person name="Yamane H."/>
            <person name="Yoshiki S."/>
            <person name="Yoshihara R."/>
            <person name="Yukawa K."/>
            <person name="Zhong H."/>
            <person name="Yano M."/>
            <person name="Yuan Q."/>
            <person name="Ouyang S."/>
            <person name="Liu J."/>
            <person name="Jones K.M."/>
            <person name="Gansberger K."/>
            <person name="Moffat K."/>
            <person name="Hill J."/>
            <person name="Bera J."/>
            <person name="Fadrosh D."/>
            <person name="Jin S."/>
            <person name="Johri S."/>
            <person name="Kim M."/>
            <person name="Overton L."/>
            <person name="Reardon M."/>
            <person name="Tsitrin T."/>
            <person name="Vuong H."/>
            <person name="Weaver B."/>
            <person name="Ciecko A."/>
            <person name="Tallon L."/>
            <person name="Jackson J."/>
            <person name="Pai G."/>
            <person name="Aken S.V."/>
            <person name="Utterback T."/>
            <person name="Reidmuller S."/>
            <person name="Feldblyum T."/>
            <person name="Hsiao J."/>
            <person name="Zismann V."/>
            <person name="Iobst S."/>
            <person name="de Vazeille A.R."/>
            <person name="Buell C.R."/>
            <person name="Ying K."/>
            <person name="Li Y."/>
            <person name="Lu T."/>
            <person name="Huang Y."/>
            <person name="Zhao Q."/>
            <person name="Feng Q."/>
            <person name="Zhang L."/>
            <person name="Zhu J."/>
            <person name="Weng Q."/>
            <person name="Mu J."/>
            <person name="Lu Y."/>
            <person name="Fan D."/>
            <person name="Liu Y."/>
            <person name="Guan J."/>
            <person name="Zhang Y."/>
            <person name="Yu S."/>
            <person name="Liu X."/>
            <person name="Zhang Y."/>
            <person name="Hong G."/>
            <person name="Han B."/>
            <person name="Choisne N."/>
            <person name="Demange N."/>
            <person name="Orjeda G."/>
            <person name="Samain S."/>
            <person name="Cattolico L."/>
            <person name="Pelletier E."/>
            <person name="Couloux A."/>
            <person name="Segurens B."/>
            <person name="Wincker P."/>
            <person name="D'Hont A."/>
            <person name="Scarpelli C."/>
            <person name="Weissenbach J."/>
            <person name="Salanoubat M."/>
            <person name="Quetier F."/>
            <person name="Yu Y."/>
            <person name="Kim H.R."/>
            <person name="Rambo T."/>
            <person name="Currie J."/>
            <person name="Collura K."/>
            <person name="Luo M."/>
            <person name="Yang T."/>
            <person name="Ammiraju J.S.S."/>
            <person name="Engler F."/>
            <person name="Soderlund C."/>
            <person name="Wing R.A."/>
            <person name="Palmer L.E."/>
            <person name="de la Bastide M."/>
            <person name="Spiegel L."/>
            <person name="Nascimento L."/>
            <person name="Zutavern T."/>
            <person name="O'Shaughnessy A."/>
            <person name="Dike S."/>
            <person name="Dedhia N."/>
            <person name="Preston R."/>
            <person name="Balija V."/>
            <person name="McCombie W.R."/>
            <person name="Chow T."/>
            <person name="Chen H."/>
            <person name="Chung M."/>
            <person name="Chen C."/>
            <person name="Shaw J."/>
            <person name="Wu H."/>
            <person name="Hsiao K."/>
            <person name="Chao Y."/>
            <person name="Chu M."/>
            <person name="Cheng C."/>
            <person name="Hour A."/>
            <person name="Lee P."/>
            <person name="Lin S."/>
            <person name="Lin Y."/>
            <person name="Liou J."/>
            <person name="Liu S."/>
            <person name="Hsing Y."/>
            <person name="Raghuvanshi S."/>
            <person name="Mohanty A."/>
            <person name="Bharti A.K."/>
            <person name="Gaur A."/>
            <person name="Gupta V."/>
            <person name="Kumar D."/>
            <person name="Ravi V."/>
            <person name="Vij S."/>
            <person name="Kapur A."/>
            <person name="Khurana P."/>
            <person name="Khurana P."/>
            <person name="Khurana J.P."/>
            <person name="Tyagi A.K."/>
            <person name="Gaikwad K."/>
            <person name="Singh A."/>
            <person name="Dalal V."/>
            <person name="Srivastava S."/>
            <person name="Dixit A."/>
            <person name="Pal A.K."/>
            <person name="Ghazi I.A."/>
            <person name="Yadav M."/>
            <person name="Pandit A."/>
            <person name="Bhargava A."/>
            <person name="Sureshbabu K."/>
            <person name="Batra K."/>
            <person name="Sharma T.R."/>
            <person name="Mohapatra T."/>
            <person name="Singh N.K."/>
            <person name="Messing J."/>
            <person name="Nelson A.B."/>
            <person name="Fuks G."/>
            <person name="Kavchok S."/>
            <person name="Keizer G."/>
            <person name="Linton E."/>
            <person name="Llaca V."/>
            <person name="Song R."/>
            <person name="Tanyolac B."/>
            <person name="Young S."/>
            <person name="Ho-Il K."/>
            <person name="Hahn J.H."/>
            <person name="Sangsakoo G."/>
            <person name="Vanavichit A."/>
            <person name="de Mattos Luiz.A.T."/>
            <person name="Zimmer P.D."/>
            <person name="Malone G."/>
            <person name="Dellagostin O."/>
            <person name="de Oliveira A.C."/>
            <person name="Bevan M."/>
            <person name="Bancroft I."/>
            <person name="Minx P."/>
            <person name="Cordum H."/>
            <person name="Wilson R."/>
            <person name="Cheng Z."/>
            <person name="Jin W."/>
            <person name="Jiang J."/>
            <person name="Leong S.A."/>
            <person name="Iwama H."/>
            <person name="Gojobori T."/>
            <person name="Itoh T."/>
            <person name="Niimura Y."/>
            <person name="Fujii Y."/>
            <person name="Habara T."/>
            <person name="Sakai H."/>
            <person name="Sato Y."/>
            <person name="Wilson G."/>
            <person name="Kumar K."/>
            <person name="McCouch S."/>
            <person name="Juretic N."/>
            <person name="Hoen D."/>
            <person name="Wright S."/>
            <person name="Bruskiewich R."/>
            <person name="Bureau T."/>
            <person name="Miyao A."/>
            <person name="Hirochika H."/>
            <person name="Nishikawa T."/>
            <person name="Kadowaki K."/>
            <person name="Sugiura M."/>
            <person name="Burr B."/>
            <person name="Sasaki T."/>
        </authorList>
    </citation>
    <scope>NUCLEOTIDE SEQUENCE [LARGE SCALE GENOMIC DNA]</scope>
    <source>
        <strain evidence="4">cv. Nipponbare</strain>
    </source>
</reference>
<feature type="compositionally biased region" description="Low complexity" evidence="1">
    <location>
        <begin position="62"/>
        <end position="76"/>
    </location>
</feature>
<reference evidence="4" key="4">
    <citation type="journal article" date="2008" name="Nucleic Acids Res.">
        <title>The rice annotation project database (RAP-DB): 2008 update.</title>
        <authorList>
            <consortium name="The rice annotation project (RAP)"/>
        </authorList>
    </citation>
    <scope>GENOME REANNOTATION</scope>
    <source>
        <strain evidence="4">cv. Nipponbare</strain>
    </source>
</reference>
<feature type="compositionally biased region" description="Low complexity" evidence="1">
    <location>
        <begin position="11"/>
        <end position="21"/>
    </location>
</feature>
<accession>Q8H5C7</accession>
<evidence type="ECO:0000313" key="4">
    <source>
        <dbReference type="Proteomes" id="UP000000763"/>
    </source>
</evidence>
<protein>
    <submittedName>
        <fullName evidence="2">Uncharacterized protein</fullName>
    </submittedName>
</protein>
<sequence>MREKQRKMTVLPLSSSPSRSCRTWRIASSSRRVGRATGERSTRDSRERDRRRLSSTHRHLVPAASPSEEESSSSPSLSLFCCRPPRRRAPPITNELSPFLSNSCSIIFSPCRSNLALTTSRFVQPIDGNAVVPTRALERALCTAAATSSPFPLIWTKPGQAVAPASPPHPPLYLPSRTPKNGAPEKEITPLLHRRRSEPAAIAMVDSAFSGEQW</sequence>
<reference evidence="2" key="1">
    <citation type="submission" date="2001-07" db="EMBL/GenBank/DDBJ databases">
        <title>Oryza sativa nipponbare(GA3) genomic DNA, chromosome 7, BAC clone:OJ1343_B12.</title>
        <authorList>
            <person name="Sasaki T."/>
            <person name="Matsumoto T."/>
            <person name="Yamamoto K."/>
        </authorList>
    </citation>
    <scope>NUCLEOTIDE SEQUENCE</scope>
</reference>
<name>Q8H5C7_ORYSJ</name>
<dbReference type="AlphaFoldDB" id="Q8H5C7"/>